<reference evidence="2" key="2">
    <citation type="submission" date="2021-04" db="EMBL/GenBank/DDBJ databases">
        <authorList>
            <person name="Gilroy R."/>
        </authorList>
    </citation>
    <scope>NUCLEOTIDE SEQUENCE</scope>
    <source>
        <strain evidence="2">ChiGjej6B6-1540</strain>
    </source>
</reference>
<evidence type="ECO:0000256" key="1">
    <source>
        <dbReference type="SAM" id="MobiDB-lite"/>
    </source>
</evidence>
<name>A0A9D1UN44_9FIRM</name>
<feature type="region of interest" description="Disordered" evidence="1">
    <location>
        <begin position="108"/>
        <end position="140"/>
    </location>
</feature>
<organism evidence="2 3">
    <name type="scientific">Candidatus Flavonifractor merdipullorum</name>
    <dbReference type="NCBI Taxonomy" id="2838590"/>
    <lineage>
        <taxon>Bacteria</taxon>
        <taxon>Bacillati</taxon>
        <taxon>Bacillota</taxon>
        <taxon>Clostridia</taxon>
        <taxon>Eubacteriales</taxon>
        <taxon>Oscillospiraceae</taxon>
        <taxon>Flavonifractor</taxon>
    </lineage>
</organism>
<dbReference type="AlphaFoldDB" id="A0A9D1UN44"/>
<proteinExistence type="predicted"/>
<evidence type="ECO:0000313" key="2">
    <source>
        <dbReference type="EMBL" id="HIW94019.1"/>
    </source>
</evidence>
<comment type="caution">
    <text evidence="2">The sequence shown here is derived from an EMBL/GenBank/DDBJ whole genome shotgun (WGS) entry which is preliminary data.</text>
</comment>
<evidence type="ECO:0000313" key="3">
    <source>
        <dbReference type="Proteomes" id="UP000824192"/>
    </source>
</evidence>
<reference evidence="2" key="1">
    <citation type="journal article" date="2021" name="PeerJ">
        <title>Extensive microbial diversity within the chicken gut microbiome revealed by metagenomics and culture.</title>
        <authorList>
            <person name="Gilroy R."/>
            <person name="Ravi A."/>
            <person name="Getino M."/>
            <person name="Pursley I."/>
            <person name="Horton D.L."/>
            <person name="Alikhan N.F."/>
            <person name="Baker D."/>
            <person name="Gharbi K."/>
            <person name="Hall N."/>
            <person name="Watson M."/>
            <person name="Adriaenssens E.M."/>
            <person name="Foster-Nyarko E."/>
            <person name="Jarju S."/>
            <person name="Secka A."/>
            <person name="Antonio M."/>
            <person name="Oren A."/>
            <person name="Chaudhuri R.R."/>
            <person name="La Ragione R."/>
            <person name="Hildebrand F."/>
            <person name="Pallen M.J."/>
        </authorList>
    </citation>
    <scope>NUCLEOTIDE SEQUENCE</scope>
    <source>
        <strain evidence="2">ChiGjej6B6-1540</strain>
    </source>
</reference>
<gene>
    <name evidence="2" type="ORF">H9868_05705</name>
</gene>
<dbReference type="Proteomes" id="UP000824192">
    <property type="component" value="Unassembled WGS sequence"/>
</dbReference>
<dbReference type="EMBL" id="DXGA01000114">
    <property type="protein sequence ID" value="HIW94019.1"/>
    <property type="molecule type" value="Genomic_DNA"/>
</dbReference>
<feature type="compositionally biased region" description="Polar residues" evidence="1">
    <location>
        <begin position="130"/>
        <end position="140"/>
    </location>
</feature>
<accession>A0A9D1UN44</accession>
<protein>
    <submittedName>
        <fullName evidence="2">Nuclear transport factor 2 family protein</fullName>
    </submittedName>
</protein>
<sequence length="140" mass="15295">MTLPNSCPCEHEVIALTSLITHKYYCENDVKSIISLLDRDVVWLGTAEHEYAAGLETVAEIFRRFAGQVPKCDISGEEYSTLSLGPDACLCAGRLWICHRPLHRHQPAGSSAHHHGVPADRTGPALLSHSRLQSLRGNGG</sequence>